<evidence type="ECO:0000256" key="1">
    <source>
        <dbReference type="ARBA" id="ARBA00022536"/>
    </source>
</evidence>
<feature type="disulfide bond" evidence="8">
    <location>
        <begin position="83"/>
        <end position="105"/>
    </location>
</feature>
<dbReference type="AlphaFoldDB" id="A0A0N5A4H0"/>
<protein>
    <recommendedName>
        <fullName evidence="9">Metalloendopeptidase</fullName>
        <ecNumber evidence="9">3.4.24.-</ecNumber>
    </recommendedName>
</protein>
<dbReference type="InterPro" id="IPR024079">
    <property type="entry name" value="MetalloPept_cat_dom_sf"/>
</dbReference>
<dbReference type="InterPro" id="IPR006026">
    <property type="entry name" value="Peptidase_Metallo"/>
</dbReference>
<evidence type="ECO:0000313" key="11">
    <source>
        <dbReference type="Proteomes" id="UP000038045"/>
    </source>
</evidence>
<keyword evidence="4 9" id="KW-0378">Hydrolase</keyword>
<dbReference type="InterPro" id="IPR001506">
    <property type="entry name" value="Peptidase_M12A"/>
</dbReference>
<comment type="caution">
    <text evidence="8">Lacks conserved residue(s) required for the propagation of feature annotation.</text>
</comment>
<evidence type="ECO:0000313" key="12">
    <source>
        <dbReference type="WBParaSite" id="PTRK_0001652800.1"/>
    </source>
</evidence>
<dbReference type="Pfam" id="PF01400">
    <property type="entry name" value="Astacin"/>
    <property type="match status" value="1"/>
</dbReference>
<dbReference type="InterPro" id="IPR035914">
    <property type="entry name" value="Sperma_CUB_dom_sf"/>
</dbReference>
<evidence type="ECO:0000256" key="3">
    <source>
        <dbReference type="ARBA" id="ARBA00022723"/>
    </source>
</evidence>
<evidence type="ECO:0000256" key="8">
    <source>
        <dbReference type="PROSITE-ProRule" id="PRU01211"/>
    </source>
</evidence>
<keyword evidence="6 9" id="KW-0482">Metalloprotease</keyword>
<dbReference type="SUPFAM" id="SSF55486">
    <property type="entry name" value="Metalloproteases ('zincins'), catalytic domain"/>
    <property type="match status" value="1"/>
</dbReference>
<evidence type="ECO:0000259" key="10">
    <source>
        <dbReference type="PROSITE" id="PS51864"/>
    </source>
</evidence>
<keyword evidence="7 8" id="KW-1015">Disulfide bond</keyword>
<organism evidence="11 12">
    <name type="scientific">Parastrongyloides trichosuri</name>
    <name type="common">Possum-specific nematode worm</name>
    <dbReference type="NCBI Taxonomy" id="131310"/>
    <lineage>
        <taxon>Eukaryota</taxon>
        <taxon>Metazoa</taxon>
        <taxon>Ecdysozoa</taxon>
        <taxon>Nematoda</taxon>
        <taxon>Chromadorea</taxon>
        <taxon>Rhabditida</taxon>
        <taxon>Tylenchina</taxon>
        <taxon>Panagrolaimomorpha</taxon>
        <taxon>Strongyloidoidea</taxon>
        <taxon>Strongyloididae</taxon>
        <taxon>Parastrongyloides</taxon>
    </lineage>
</organism>
<evidence type="ECO:0000256" key="7">
    <source>
        <dbReference type="ARBA" id="ARBA00023157"/>
    </source>
</evidence>
<reference evidence="12" key="1">
    <citation type="submission" date="2017-02" db="UniProtKB">
        <authorList>
            <consortium name="WormBaseParasite"/>
        </authorList>
    </citation>
    <scope>IDENTIFICATION</scope>
</reference>
<evidence type="ECO:0000256" key="9">
    <source>
        <dbReference type="RuleBase" id="RU361183"/>
    </source>
</evidence>
<dbReference type="InterPro" id="IPR000742">
    <property type="entry name" value="EGF"/>
</dbReference>
<sequence>MFFLNTLFLSFVAQIYGAIRTDYTWRNHTHIRIYSYSFTNALNSAIDRINSQTCLKLIKTNTKITSGEGINIERQVSSVPEECSVYSIGPYIGIIPNSIEATNKCINDKMELLSAIFTALGLSYEHNRNDRDDFITVNKDAVVEQKKEFVEKDTFNTTTFGTSYDYGSLTHGSFNYYGMYGRQTITPNKDFSRWYNRTIGQRNAESFNELKLLNYQYCNNTVTKRQVTCKRNGYLNPNNGKCICPHIFDGDDCGKLKPNSGYCGDGDAQNLKAKTGPTRTGYVHHRTCYTRIYANNGKRVQINITKVPFSLSTKSYCSIGNDDVVEIIYHKDKSTMGLCICDNVDSEKDPKSGTISVTSEDNELFIYYKSSRMLNEFIFYYKEI</sequence>
<keyword evidence="3 9" id="KW-0479">Metal-binding</keyword>
<keyword evidence="9" id="KW-0732">Signal</keyword>
<dbReference type="PANTHER" id="PTHR10127:SF780">
    <property type="entry name" value="METALLOENDOPEPTIDASE"/>
    <property type="match status" value="1"/>
</dbReference>
<keyword evidence="5 9" id="KW-0862">Zinc</keyword>
<dbReference type="PROSITE" id="PS51864">
    <property type="entry name" value="ASTACIN"/>
    <property type="match status" value="1"/>
</dbReference>
<keyword evidence="2 9" id="KW-0645">Protease</keyword>
<feature type="signal peptide" evidence="9">
    <location>
        <begin position="1"/>
        <end position="17"/>
    </location>
</feature>
<keyword evidence="11" id="KW-1185">Reference proteome</keyword>
<evidence type="ECO:0000256" key="6">
    <source>
        <dbReference type="ARBA" id="ARBA00023049"/>
    </source>
</evidence>
<dbReference type="GO" id="GO:0004222">
    <property type="term" value="F:metalloendopeptidase activity"/>
    <property type="evidence" value="ECO:0007669"/>
    <property type="project" value="UniProtKB-UniRule"/>
</dbReference>
<dbReference type="SUPFAM" id="SSF49854">
    <property type="entry name" value="Spermadhesin, CUB domain"/>
    <property type="match status" value="1"/>
</dbReference>
<dbReference type="Proteomes" id="UP000038045">
    <property type="component" value="Unplaced"/>
</dbReference>
<evidence type="ECO:0000256" key="4">
    <source>
        <dbReference type="ARBA" id="ARBA00022801"/>
    </source>
</evidence>
<feature type="domain" description="Peptidase M12A" evidence="10">
    <location>
        <begin position="13"/>
        <end position="219"/>
    </location>
</feature>
<accession>A0A0N5A4H0</accession>
<dbReference type="PROSITE" id="PS00022">
    <property type="entry name" value="EGF_1"/>
    <property type="match status" value="1"/>
</dbReference>
<feature type="chain" id="PRO_5005733318" description="Metalloendopeptidase" evidence="9">
    <location>
        <begin position="18"/>
        <end position="384"/>
    </location>
</feature>
<name>A0A0N5A4H0_PARTI</name>
<dbReference type="EC" id="3.4.24.-" evidence="9"/>
<proteinExistence type="predicted"/>
<evidence type="ECO:0000256" key="2">
    <source>
        <dbReference type="ARBA" id="ARBA00022670"/>
    </source>
</evidence>
<dbReference type="GO" id="GO:0008270">
    <property type="term" value="F:zinc ion binding"/>
    <property type="evidence" value="ECO:0007669"/>
    <property type="project" value="InterPro"/>
</dbReference>
<dbReference type="Gene3D" id="3.40.390.10">
    <property type="entry name" value="Collagenase (Catalytic Domain)"/>
    <property type="match status" value="1"/>
</dbReference>
<dbReference type="PRINTS" id="PR00480">
    <property type="entry name" value="ASTACIN"/>
</dbReference>
<comment type="cofactor">
    <cofactor evidence="9">
        <name>Zn(2+)</name>
        <dbReference type="ChEBI" id="CHEBI:29105"/>
    </cofactor>
    <text evidence="9">Binds 1 zinc ion per subunit.</text>
</comment>
<dbReference type="PANTHER" id="PTHR10127">
    <property type="entry name" value="DISCOIDIN, CUB, EGF, LAMININ , AND ZINC METALLOPROTEASE DOMAIN CONTAINING"/>
    <property type="match status" value="1"/>
</dbReference>
<dbReference type="SMART" id="SM00235">
    <property type="entry name" value="ZnMc"/>
    <property type="match status" value="1"/>
</dbReference>
<evidence type="ECO:0000256" key="5">
    <source>
        <dbReference type="ARBA" id="ARBA00022833"/>
    </source>
</evidence>
<dbReference type="WBParaSite" id="PTRK_0001652800.1">
    <property type="protein sequence ID" value="PTRK_0001652800.1"/>
    <property type="gene ID" value="PTRK_0001652800"/>
</dbReference>
<dbReference type="GO" id="GO:0006508">
    <property type="term" value="P:proteolysis"/>
    <property type="evidence" value="ECO:0007669"/>
    <property type="project" value="UniProtKB-KW"/>
</dbReference>
<dbReference type="Gene3D" id="2.60.120.290">
    <property type="entry name" value="Spermadhesin, CUB domain"/>
    <property type="match status" value="1"/>
</dbReference>
<keyword evidence="1" id="KW-0245">EGF-like domain</keyword>